<dbReference type="GO" id="GO:0016746">
    <property type="term" value="F:acyltransferase activity"/>
    <property type="evidence" value="ECO:0007669"/>
    <property type="project" value="UniProtKB-KW"/>
</dbReference>
<dbReference type="PROSITE" id="PS00101">
    <property type="entry name" value="HEXAPEP_TRANSFERASES"/>
    <property type="match status" value="1"/>
</dbReference>
<proteinExistence type="predicted"/>
<dbReference type="Gene3D" id="2.160.10.10">
    <property type="entry name" value="Hexapeptide repeat proteins"/>
    <property type="match status" value="1"/>
</dbReference>
<dbReference type="InterPro" id="IPR001451">
    <property type="entry name" value="Hexapep"/>
</dbReference>
<dbReference type="EMBL" id="JBHSUS010000001">
    <property type="protein sequence ID" value="MFC6439591.1"/>
    <property type="molecule type" value="Genomic_DNA"/>
</dbReference>
<keyword evidence="2" id="KW-0677">Repeat</keyword>
<accession>A0ABW1XH94</accession>
<protein>
    <submittedName>
        <fullName evidence="4">Acyltransferase</fullName>
    </submittedName>
</protein>
<organism evidence="4 5">
    <name type="scientific">Pseudobowmanella zhangzhouensis</name>
    <dbReference type="NCBI Taxonomy" id="1537679"/>
    <lineage>
        <taxon>Bacteria</taxon>
        <taxon>Pseudomonadati</taxon>
        <taxon>Pseudomonadota</taxon>
        <taxon>Gammaproteobacteria</taxon>
        <taxon>Alteromonadales</taxon>
        <taxon>Alteromonadaceae</taxon>
    </lineage>
</organism>
<dbReference type="InterPro" id="IPR051159">
    <property type="entry name" value="Hexapeptide_acetyltransf"/>
</dbReference>
<keyword evidence="3 4" id="KW-0012">Acyltransferase</keyword>
<evidence type="ECO:0000256" key="1">
    <source>
        <dbReference type="ARBA" id="ARBA00022679"/>
    </source>
</evidence>
<comment type="caution">
    <text evidence="4">The sequence shown here is derived from an EMBL/GenBank/DDBJ whole genome shotgun (WGS) entry which is preliminary data.</text>
</comment>
<sequence length="154" mass="17025">MFWKIRKFIVVVYLRLFRRNVKIQGFSYLGPGTHFCKNRKMSFGRGFSCGIRCHFAANIKGGEDVMIASSVAFVGGDHNFDYTNVSMNKSGRAEPKGILIGDDVWVGHSAIIMDGVKIGNGVVIGAGSVVTKNLDDYGIYAGNPAKLIRYRKRI</sequence>
<name>A0ABW1XH94_9ALTE</name>
<dbReference type="Pfam" id="PF00132">
    <property type="entry name" value="Hexapep"/>
    <property type="match status" value="1"/>
</dbReference>
<keyword evidence="5" id="KW-1185">Reference proteome</keyword>
<evidence type="ECO:0000313" key="4">
    <source>
        <dbReference type="EMBL" id="MFC6439591.1"/>
    </source>
</evidence>
<evidence type="ECO:0000256" key="2">
    <source>
        <dbReference type="ARBA" id="ARBA00022737"/>
    </source>
</evidence>
<gene>
    <name evidence="4" type="ORF">ACFP85_05430</name>
</gene>
<evidence type="ECO:0000256" key="3">
    <source>
        <dbReference type="ARBA" id="ARBA00023315"/>
    </source>
</evidence>
<dbReference type="InterPro" id="IPR018357">
    <property type="entry name" value="Hexapep_transf_CS"/>
</dbReference>
<keyword evidence="1" id="KW-0808">Transferase</keyword>
<dbReference type="RefSeq" id="WP_131257131.1">
    <property type="nucleotide sequence ID" value="NZ_JBHSUS010000001.1"/>
</dbReference>
<dbReference type="SUPFAM" id="SSF51161">
    <property type="entry name" value="Trimeric LpxA-like enzymes"/>
    <property type="match status" value="1"/>
</dbReference>
<reference evidence="5" key="1">
    <citation type="journal article" date="2019" name="Int. J. Syst. Evol. Microbiol.">
        <title>The Global Catalogue of Microorganisms (GCM) 10K type strain sequencing project: providing services to taxonomists for standard genome sequencing and annotation.</title>
        <authorList>
            <consortium name="The Broad Institute Genomics Platform"/>
            <consortium name="The Broad Institute Genome Sequencing Center for Infectious Disease"/>
            <person name="Wu L."/>
            <person name="Ma J."/>
        </authorList>
    </citation>
    <scope>NUCLEOTIDE SEQUENCE [LARGE SCALE GENOMIC DNA]</scope>
    <source>
        <strain evidence="5">CGMCC 1.16031</strain>
    </source>
</reference>
<dbReference type="Proteomes" id="UP001596364">
    <property type="component" value="Unassembled WGS sequence"/>
</dbReference>
<evidence type="ECO:0000313" key="5">
    <source>
        <dbReference type="Proteomes" id="UP001596364"/>
    </source>
</evidence>
<dbReference type="PANTHER" id="PTHR23416">
    <property type="entry name" value="SIALIC ACID SYNTHASE-RELATED"/>
    <property type="match status" value="1"/>
</dbReference>
<dbReference type="InterPro" id="IPR011004">
    <property type="entry name" value="Trimer_LpxA-like_sf"/>
</dbReference>